<name>A0A7S1RDS0_ALECA</name>
<proteinExistence type="predicted"/>
<evidence type="ECO:0008006" key="3">
    <source>
        <dbReference type="Google" id="ProtNLM"/>
    </source>
</evidence>
<feature type="transmembrane region" description="Helical" evidence="1">
    <location>
        <begin position="12"/>
        <end position="32"/>
    </location>
</feature>
<evidence type="ECO:0000313" key="2">
    <source>
        <dbReference type="EMBL" id="CAD9163648.1"/>
    </source>
</evidence>
<feature type="transmembrane region" description="Helical" evidence="1">
    <location>
        <begin position="86"/>
        <end position="105"/>
    </location>
</feature>
<dbReference type="AlphaFoldDB" id="A0A7S1RDS0"/>
<feature type="transmembrane region" description="Helical" evidence="1">
    <location>
        <begin position="125"/>
        <end position="144"/>
    </location>
</feature>
<reference evidence="2" key="1">
    <citation type="submission" date="2021-01" db="EMBL/GenBank/DDBJ databases">
        <authorList>
            <person name="Corre E."/>
            <person name="Pelletier E."/>
            <person name="Niang G."/>
            <person name="Scheremetjew M."/>
            <person name="Finn R."/>
            <person name="Kale V."/>
            <person name="Holt S."/>
            <person name="Cochrane G."/>
            <person name="Meng A."/>
            <person name="Brown T."/>
            <person name="Cohen L."/>
        </authorList>
    </citation>
    <scope>NUCLEOTIDE SEQUENCE</scope>
    <source>
        <strain evidence="2">OF101</strain>
    </source>
</reference>
<feature type="transmembrane region" description="Helical" evidence="1">
    <location>
        <begin position="178"/>
        <end position="197"/>
    </location>
</feature>
<keyword evidence="1" id="KW-0472">Membrane</keyword>
<accession>A0A7S1RDS0</accession>
<evidence type="ECO:0000256" key="1">
    <source>
        <dbReference type="SAM" id="Phobius"/>
    </source>
</evidence>
<keyword evidence="1" id="KW-1133">Transmembrane helix</keyword>
<protein>
    <recommendedName>
        <fullName evidence="3">TLC domain-containing protein</fullName>
    </recommendedName>
</protein>
<gene>
    <name evidence="2" type="ORF">ACAT0790_LOCUS40413</name>
</gene>
<sequence length="219" mass="24792">MRSIGKRRATELLFIVVHNGAVSFLAALAWAVGSPSLALYAFSLEVGYEVFDTYSLRLRRLEPETLIHHVVSPICILCSTQTQVDYRVLCHLCICIDVSGAVLGYSKFLLHYAHVSASRVYRRLMWIYGLLRVVLTLIDTTIIIREEIIARGGLFVVSSIIDEEGKYMALAKTDWTQLYFWAIAVLNAFNVYFFCVIRARAQLPPHIVANYEARMAGCH</sequence>
<dbReference type="EMBL" id="HBGE01067354">
    <property type="protein sequence ID" value="CAD9163648.1"/>
    <property type="molecule type" value="Transcribed_RNA"/>
</dbReference>
<keyword evidence="1" id="KW-0812">Transmembrane</keyword>
<organism evidence="2">
    <name type="scientific">Alexandrium catenella</name>
    <name type="common">Red tide dinoflagellate</name>
    <name type="synonym">Gonyaulax catenella</name>
    <dbReference type="NCBI Taxonomy" id="2925"/>
    <lineage>
        <taxon>Eukaryota</taxon>
        <taxon>Sar</taxon>
        <taxon>Alveolata</taxon>
        <taxon>Dinophyceae</taxon>
        <taxon>Gonyaulacales</taxon>
        <taxon>Pyrocystaceae</taxon>
        <taxon>Alexandrium</taxon>
    </lineage>
</organism>